<reference evidence="1 2" key="2">
    <citation type="submission" date="2009-01" db="EMBL/GenBank/DDBJ databases">
        <title>Draft genome sequence of Bacteroides cellulosilyticus (DSM 14838).</title>
        <authorList>
            <person name="Sudarsanam P."/>
            <person name="Ley R."/>
            <person name="Guruge J."/>
            <person name="Turnbaugh P.J."/>
            <person name="Mahowald M."/>
            <person name="Liep D."/>
            <person name="Gordon J."/>
        </authorList>
    </citation>
    <scope>NUCLEOTIDE SEQUENCE [LARGE SCALE GENOMIC DNA]</scope>
    <source>
        <strain evidence="1 2">DSM 14838</strain>
    </source>
</reference>
<proteinExistence type="predicted"/>
<comment type="caution">
    <text evidence="1">The sequence shown here is derived from an EMBL/GenBank/DDBJ whole genome shotgun (WGS) entry which is preliminary data.</text>
</comment>
<dbReference type="HOGENOM" id="CLU_3132062_0_0_10"/>
<dbReference type="Proteomes" id="UP000003711">
    <property type="component" value="Unassembled WGS sequence"/>
</dbReference>
<protein>
    <submittedName>
        <fullName evidence="1">Uncharacterized protein</fullName>
    </submittedName>
</protein>
<dbReference type="AlphaFoldDB" id="E2N990"/>
<organism evidence="1 2">
    <name type="scientific">Bacteroides cellulosilyticus DSM 14838</name>
    <dbReference type="NCBI Taxonomy" id="537012"/>
    <lineage>
        <taxon>Bacteria</taxon>
        <taxon>Pseudomonadati</taxon>
        <taxon>Bacteroidota</taxon>
        <taxon>Bacteroidia</taxon>
        <taxon>Bacteroidales</taxon>
        <taxon>Bacteroidaceae</taxon>
        <taxon>Bacteroides</taxon>
    </lineage>
</organism>
<evidence type="ECO:0000313" key="2">
    <source>
        <dbReference type="Proteomes" id="UP000003711"/>
    </source>
</evidence>
<gene>
    <name evidence="1" type="ORF">BACCELL_00835</name>
</gene>
<name>E2N990_9BACE</name>
<sequence>MRHRSIAQPLVPLSTRQLVSFLSISKGNKGILRLYGLKKVNCYKLFMQT</sequence>
<evidence type="ECO:0000313" key="1">
    <source>
        <dbReference type="EMBL" id="EEF91531.1"/>
    </source>
</evidence>
<accession>E2N990</accession>
<dbReference type="EMBL" id="ACCH01000075">
    <property type="protein sequence ID" value="EEF91531.1"/>
    <property type="molecule type" value="Genomic_DNA"/>
</dbReference>
<reference evidence="1 2" key="1">
    <citation type="submission" date="2008-12" db="EMBL/GenBank/DDBJ databases">
        <authorList>
            <person name="Fulton L."/>
            <person name="Clifton S."/>
            <person name="Fulton B."/>
            <person name="Xu J."/>
            <person name="Minx P."/>
            <person name="Pepin K.H."/>
            <person name="Johnson M."/>
            <person name="Bhonagiri V."/>
            <person name="Nash W.E."/>
            <person name="Mardis E.R."/>
            <person name="Wilson R.K."/>
        </authorList>
    </citation>
    <scope>NUCLEOTIDE SEQUENCE [LARGE SCALE GENOMIC DNA]</scope>
    <source>
        <strain evidence="1 2">DSM 14838</strain>
    </source>
</reference>